<protein>
    <submittedName>
        <fullName evidence="1">Uncharacterized protein</fullName>
    </submittedName>
</protein>
<dbReference type="RefSeq" id="XP_068358665.1">
    <property type="nucleotide sequence ID" value="XM_068505086.1"/>
</dbReference>
<dbReference type="PANTHER" id="PTHR31252:SF11">
    <property type="entry name" value="DUF4419 DOMAIN-CONTAINING PROTEIN"/>
    <property type="match status" value="1"/>
</dbReference>
<proteinExistence type="predicted"/>
<name>A0A1J4K258_9EUKA</name>
<gene>
    <name evidence="1" type="ORF">TRFO_26664</name>
</gene>
<dbReference type="Pfam" id="PF14388">
    <property type="entry name" value="DUF4419"/>
    <property type="match status" value="1"/>
</dbReference>
<comment type="caution">
    <text evidence="1">The sequence shown here is derived from an EMBL/GenBank/DDBJ whole genome shotgun (WGS) entry which is preliminary data.</text>
</comment>
<dbReference type="OrthoDB" id="9978173at2759"/>
<reference evidence="1" key="1">
    <citation type="submission" date="2016-10" db="EMBL/GenBank/DDBJ databases">
        <authorList>
            <person name="Benchimol M."/>
            <person name="Almeida L.G."/>
            <person name="Vasconcelos A.T."/>
            <person name="Perreira-Neves A."/>
            <person name="Rosa I.A."/>
            <person name="Tasca T."/>
            <person name="Bogo M.R."/>
            <person name="de Souza W."/>
        </authorList>
    </citation>
    <scope>NUCLEOTIDE SEQUENCE [LARGE SCALE GENOMIC DNA]</scope>
    <source>
        <strain evidence="1">K</strain>
    </source>
</reference>
<dbReference type="PANTHER" id="PTHR31252">
    <property type="entry name" value="DUF4419 DOMAIN-CONTAINING PROTEIN"/>
    <property type="match status" value="1"/>
</dbReference>
<organism evidence="1 2">
    <name type="scientific">Tritrichomonas foetus</name>
    <dbReference type="NCBI Taxonomy" id="1144522"/>
    <lineage>
        <taxon>Eukaryota</taxon>
        <taxon>Metamonada</taxon>
        <taxon>Parabasalia</taxon>
        <taxon>Tritrichomonadida</taxon>
        <taxon>Tritrichomonadidae</taxon>
        <taxon>Tritrichomonas</taxon>
    </lineage>
</organism>
<evidence type="ECO:0000313" key="1">
    <source>
        <dbReference type="EMBL" id="OHT05529.1"/>
    </source>
</evidence>
<accession>A0A1J4K258</accession>
<dbReference type="EMBL" id="MLAK01000754">
    <property type="protein sequence ID" value="OHT05529.1"/>
    <property type="molecule type" value="Genomic_DNA"/>
</dbReference>
<dbReference type="Proteomes" id="UP000179807">
    <property type="component" value="Unassembled WGS sequence"/>
</dbReference>
<keyword evidence="2" id="KW-1185">Reference proteome</keyword>
<evidence type="ECO:0000313" key="2">
    <source>
        <dbReference type="Proteomes" id="UP000179807"/>
    </source>
</evidence>
<dbReference type="InterPro" id="IPR025533">
    <property type="entry name" value="DUF4419"/>
</dbReference>
<dbReference type="AlphaFoldDB" id="A0A1J4K258"/>
<sequence length="95" mass="10948">MVSKLVPIIEEFINAKQGIVNKEFWLRMVRYKNKKSIYDVNKIDGWICAFYPYDTDGNRFSLNEICDESCFDNIPGNILSVPINVTISGVGNMRH</sequence>
<dbReference type="GeneID" id="94839790"/>
<dbReference type="VEuPathDB" id="TrichDB:TRFO_26664"/>